<accession>A0A5C5XKJ4</accession>
<dbReference type="RefSeq" id="WP_146504142.1">
    <property type="nucleotide sequence ID" value="NZ_SJPG01000001.1"/>
</dbReference>
<evidence type="ECO:0000259" key="2">
    <source>
        <dbReference type="Pfam" id="PF00144"/>
    </source>
</evidence>
<gene>
    <name evidence="3" type="primary">estB_2</name>
    <name evidence="3" type="ORF">Pan54_30030</name>
</gene>
<evidence type="ECO:0000313" key="4">
    <source>
        <dbReference type="Proteomes" id="UP000316095"/>
    </source>
</evidence>
<sequence length="360" mass="41153" precursor="true">MTRFSTSCLSLIWFCLLAVFLTSSLNAEQPGNSPDNSEQFAAIDEAIAEFQKLIGCDAVTIAISRNGKMIYSKGYGWKDTEHTIETPADALMRIASVSKSITSSAIKTLIRDGKLSLDDKIFDLLELSEPRKKEFDPRWRDVTVAHLLKHEGGWDRDETFDPMFRAREVEQQYRLRGKAQPEDMIRFMLAKPLQFDPGSRSSYSNFGYCLLGRVVEKASGMPYQKYVQEKLFDPLGIKDIQQGRDRPRDWDPREVEYPIKTLRVEVMDSHGGLIASAPALCKYMEQYWLDGKLRNPQRYYWTYFGSLPGTTAMALQRIDGFNVVVLCNGRRDESYNEDNQFLNSSIESAVDEIAKSKYGF</sequence>
<name>A0A5C5XKJ4_9PLAN</name>
<proteinExistence type="predicted"/>
<feature type="signal peptide" evidence="1">
    <location>
        <begin position="1"/>
        <end position="27"/>
    </location>
</feature>
<keyword evidence="1" id="KW-0732">Signal</keyword>
<keyword evidence="4" id="KW-1185">Reference proteome</keyword>
<organism evidence="3 4">
    <name type="scientific">Rubinisphaera italica</name>
    <dbReference type="NCBI Taxonomy" id="2527969"/>
    <lineage>
        <taxon>Bacteria</taxon>
        <taxon>Pseudomonadati</taxon>
        <taxon>Planctomycetota</taxon>
        <taxon>Planctomycetia</taxon>
        <taxon>Planctomycetales</taxon>
        <taxon>Planctomycetaceae</taxon>
        <taxon>Rubinisphaera</taxon>
    </lineage>
</organism>
<dbReference type="InterPro" id="IPR001466">
    <property type="entry name" value="Beta-lactam-related"/>
</dbReference>
<dbReference type="Proteomes" id="UP000316095">
    <property type="component" value="Unassembled WGS sequence"/>
</dbReference>
<comment type="caution">
    <text evidence="3">The sequence shown here is derived from an EMBL/GenBank/DDBJ whole genome shotgun (WGS) entry which is preliminary data.</text>
</comment>
<dbReference type="SUPFAM" id="SSF56601">
    <property type="entry name" value="beta-lactamase/transpeptidase-like"/>
    <property type="match status" value="1"/>
</dbReference>
<evidence type="ECO:0000313" key="3">
    <source>
        <dbReference type="EMBL" id="TWT62262.1"/>
    </source>
</evidence>
<feature type="domain" description="Beta-lactamase-related" evidence="2">
    <location>
        <begin position="44"/>
        <end position="297"/>
    </location>
</feature>
<dbReference type="Gene3D" id="3.40.710.10">
    <property type="entry name" value="DD-peptidase/beta-lactamase superfamily"/>
    <property type="match status" value="1"/>
</dbReference>
<dbReference type="InterPro" id="IPR012338">
    <property type="entry name" value="Beta-lactam/transpept-like"/>
</dbReference>
<keyword evidence="3" id="KW-0378">Hydrolase</keyword>
<dbReference type="PANTHER" id="PTHR46825:SF9">
    <property type="entry name" value="BETA-LACTAMASE-RELATED DOMAIN-CONTAINING PROTEIN"/>
    <property type="match status" value="1"/>
</dbReference>
<dbReference type="EC" id="3.1.1.-" evidence="3"/>
<dbReference type="EMBL" id="SJPG01000001">
    <property type="protein sequence ID" value="TWT62262.1"/>
    <property type="molecule type" value="Genomic_DNA"/>
</dbReference>
<evidence type="ECO:0000256" key="1">
    <source>
        <dbReference type="SAM" id="SignalP"/>
    </source>
</evidence>
<dbReference type="OrthoDB" id="9797709at2"/>
<dbReference type="GO" id="GO:0016787">
    <property type="term" value="F:hydrolase activity"/>
    <property type="evidence" value="ECO:0007669"/>
    <property type="project" value="UniProtKB-KW"/>
</dbReference>
<protein>
    <submittedName>
        <fullName evidence="3">Esterase EstB</fullName>
        <ecNumber evidence="3">3.1.1.-</ecNumber>
    </submittedName>
</protein>
<dbReference type="PANTHER" id="PTHR46825">
    <property type="entry name" value="D-ALANYL-D-ALANINE-CARBOXYPEPTIDASE/ENDOPEPTIDASE AMPH"/>
    <property type="match status" value="1"/>
</dbReference>
<dbReference type="Pfam" id="PF00144">
    <property type="entry name" value="Beta-lactamase"/>
    <property type="match status" value="1"/>
</dbReference>
<dbReference type="InterPro" id="IPR050491">
    <property type="entry name" value="AmpC-like"/>
</dbReference>
<reference evidence="3 4" key="1">
    <citation type="submission" date="2019-02" db="EMBL/GenBank/DDBJ databases">
        <title>Deep-cultivation of Planctomycetes and their phenomic and genomic characterization uncovers novel biology.</title>
        <authorList>
            <person name="Wiegand S."/>
            <person name="Jogler M."/>
            <person name="Boedeker C."/>
            <person name="Pinto D."/>
            <person name="Vollmers J."/>
            <person name="Rivas-Marin E."/>
            <person name="Kohn T."/>
            <person name="Peeters S.H."/>
            <person name="Heuer A."/>
            <person name="Rast P."/>
            <person name="Oberbeckmann S."/>
            <person name="Bunk B."/>
            <person name="Jeske O."/>
            <person name="Meyerdierks A."/>
            <person name="Storesund J.E."/>
            <person name="Kallscheuer N."/>
            <person name="Luecker S."/>
            <person name="Lage O.M."/>
            <person name="Pohl T."/>
            <person name="Merkel B.J."/>
            <person name="Hornburger P."/>
            <person name="Mueller R.-W."/>
            <person name="Bruemmer F."/>
            <person name="Labrenz M."/>
            <person name="Spormann A.M."/>
            <person name="Op Den Camp H."/>
            <person name="Overmann J."/>
            <person name="Amann R."/>
            <person name="Jetten M.S.M."/>
            <person name="Mascher T."/>
            <person name="Medema M.H."/>
            <person name="Devos D.P."/>
            <person name="Kaster A.-K."/>
            <person name="Ovreas L."/>
            <person name="Rohde M."/>
            <person name="Galperin M.Y."/>
            <person name="Jogler C."/>
        </authorList>
    </citation>
    <scope>NUCLEOTIDE SEQUENCE [LARGE SCALE GENOMIC DNA]</scope>
    <source>
        <strain evidence="3 4">Pan54</strain>
    </source>
</reference>
<dbReference type="AlphaFoldDB" id="A0A5C5XKJ4"/>
<feature type="chain" id="PRO_5023137159" evidence="1">
    <location>
        <begin position="28"/>
        <end position="360"/>
    </location>
</feature>